<evidence type="ECO:0000313" key="5">
    <source>
        <dbReference type="Proteomes" id="UP000377803"/>
    </source>
</evidence>
<dbReference type="NCBIfam" id="TIGR00125">
    <property type="entry name" value="cyt_tran_rel"/>
    <property type="match status" value="1"/>
</dbReference>
<reference evidence="5" key="1">
    <citation type="submission" date="2019-05" db="EMBL/GenBank/DDBJ databases">
        <title>Candidatus Nanohalobium constans, a novel model system to study the DPANN nano-sized archaea: genomic and physiological characterization of a nanoarchaeon co-cultured with its chitinotrophic host.</title>
        <authorList>
            <person name="La Cono V."/>
            <person name="Arcadi E."/>
            <person name="Crisafi F."/>
            <person name="Denaro R."/>
            <person name="La Spada G."/>
            <person name="Messina E."/>
            <person name="Smedile F."/>
            <person name="Toshchakov S.V."/>
            <person name="Shevchenko M.A."/>
            <person name="Golyshin P.N."/>
            <person name="Golyshina O.V."/>
            <person name="Ferrer M."/>
            <person name="Rohde M."/>
            <person name="Mushegian A."/>
            <person name="Sorokin D.Y."/>
            <person name="Giuliano L."/>
            <person name="Yakimov M.M."/>
        </authorList>
    </citation>
    <scope>NUCLEOTIDE SEQUENCE [LARGE SCALE GENOMIC DNA]</scope>
    <source>
        <strain evidence="5">LC1Nh</strain>
    </source>
</reference>
<feature type="domain" description="Cytidyltransferase-like" evidence="3">
    <location>
        <begin position="6"/>
        <end position="129"/>
    </location>
</feature>
<evidence type="ECO:0000313" key="4">
    <source>
        <dbReference type="EMBL" id="QGA80159.1"/>
    </source>
</evidence>
<dbReference type="KEGG" id="ncon:LC1Nh_0256"/>
<evidence type="ECO:0000256" key="1">
    <source>
        <dbReference type="ARBA" id="ARBA00022679"/>
    </source>
</evidence>
<accession>A0A5Q0UGP6</accession>
<dbReference type="GO" id="GO:0003919">
    <property type="term" value="F:FMN adenylyltransferase activity"/>
    <property type="evidence" value="ECO:0007669"/>
    <property type="project" value="UniProtKB-EC"/>
</dbReference>
<name>A0A5Q0UGP6_9ARCH</name>
<dbReference type="InterPro" id="IPR014729">
    <property type="entry name" value="Rossmann-like_a/b/a_fold"/>
</dbReference>
<dbReference type="EMBL" id="CP040089">
    <property type="protein sequence ID" value="QGA80159.1"/>
    <property type="molecule type" value="Genomic_DNA"/>
</dbReference>
<dbReference type="Gene3D" id="3.40.50.620">
    <property type="entry name" value="HUPs"/>
    <property type="match status" value="1"/>
</dbReference>
<gene>
    <name evidence="4" type="primary">ribL</name>
    <name evidence="4" type="ORF">LC1Nh_0256</name>
</gene>
<organism evidence="4 5">
    <name type="scientific">Candidatus Nanohalobium constans</name>
    <dbReference type="NCBI Taxonomy" id="2565781"/>
    <lineage>
        <taxon>Archaea</taxon>
        <taxon>Candidatus Nanohalarchaeota</taxon>
        <taxon>Candidatus Nanohalobia</taxon>
        <taxon>Candidatus Nanohalobiales</taxon>
        <taxon>Candidatus Nanohalobiaceae</taxon>
        <taxon>Candidatus Nanohalobium</taxon>
    </lineage>
</organism>
<dbReference type="InterPro" id="IPR004821">
    <property type="entry name" value="Cyt_trans-like"/>
</dbReference>
<sequence length="130" mass="14863">MKTVMAQGTFDIIHPGHLHYLKKSAELGEKLTVVIARDSRVKERKDLVFTEEERRELVDSLEMVDKAVLGNKGDIYSTVEKINPDTITLGYDQKHDEEEVKKMAENATNHEVEVKRISGFQNYSSSNIKK</sequence>
<dbReference type="SUPFAM" id="SSF52374">
    <property type="entry name" value="Nucleotidylyl transferase"/>
    <property type="match status" value="1"/>
</dbReference>
<dbReference type="Proteomes" id="UP000377803">
    <property type="component" value="Chromosome"/>
</dbReference>
<dbReference type="AlphaFoldDB" id="A0A5Q0UGP6"/>
<evidence type="ECO:0000259" key="3">
    <source>
        <dbReference type="Pfam" id="PF01467"/>
    </source>
</evidence>
<evidence type="ECO:0000256" key="2">
    <source>
        <dbReference type="ARBA" id="ARBA00022695"/>
    </source>
</evidence>
<dbReference type="Pfam" id="PF01467">
    <property type="entry name" value="CTP_transf_like"/>
    <property type="match status" value="1"/>
</dbReference>
<keyword evidence="5" id="KW-1185">Reference proteome</keyword>
<keyword evidence="2 4" id="KW-0548">Nucleotidyltransferase</keyword>
<dbReference type="InterPro" id="IPR050385">
    <property type="entry name" value="Archaeal_FAD_synthase"/>
</dbReference>
<dbReference type="PANTHER" id="PTHR43793:SF1">
    <property type="entry name" value="FAD SYNTHASE"/>
    <property type="match status" value="1"/>
</dbReference>
<dbReference type="EC" id="2.7.7.2" evidence="4"/>
<proteinExistence type="predicted"/>
<keyword evidence="1 4" id="KW-0808">Transferase</keyword>
<dbReference type="PANTHER" id="PTHR43793">
    <property type="entry name" value="FAD SYNTHASE"/>
    <property type="match status" value="1"/>
</dbReference>
<protein>
    <submittedName>
        <fullName evidence="4">FAD synthetase</fullName>
        <ecNumber evidence="4">2.7.7.2</ecNumber>
    </submittedName>
</protein>